<accession>A0ACA9PJP8</accession>
<comment type="caution">
    <text evidence="1">The sequence shown here is derived from an EMBL/GenBank/DDBJ whole genome shotgun (WGS) entry which is preliminary data.</text>
</comment>
<organism evidence="1 2">
    <name type="scientific">Cetraspora pellucida</name>
    <dbReference type="NCBI Taxonomy" id="1433469"/>
    <lineage>
        <taxon>Eukaryota</taxon>
        <taxon>Fungi</taxon>
        <taxon>Fungi incertae sedis</taxon>
        <taxon>Mucoromycota</taxon>
        <taxon>Glomeromycotina</taxon>
        <taxon>Glomeromycetes</taxon>
        <taxon>Diversisporales</taxon>
        <taxon>Gigasporaceae</taxon>
        <taxon>Cetraspora</taxon>
    </lineage>
</organism>
<sequence length="284" mass="32528">MLCKDKQVGRPITINPFTIAAQAKKRYYDKLTDSEDEATINITSSLTLNNNSENPQPKLSHLLRENLKFNQTWLITYPWLQQSLKRHLDTKDHQKTLKARSETQLSIVASFTKQLGIDKLCVIRNMINIYWLIQHNIATHTITDLCNLIDQQIQNAQELHISSNINILKFSSALQDTSLMRNTYGSYNNNHAGRDFIDAIGKVIKEEVCYEIHESNTVTKEKTLAIVSKHITFNMPVYRFVGLIELKDCSANGIMKELNEFFKIKNLSVLTLGHFGSDRASVML</sequence>
<evidence type="ECO:0000313" key="2">
    <source>
        <dbReference type="Proteomes" id="UP000789366"/>
    </source>
</evidence>
<feature type="non-terminal residue" evidence="1">
    <location>
        <position position="284"/>
    </location>
</feature>
<name>A0ACA9PJP8_9GLOM</name>
<dbReference type="Proteomes" id="UP000789366">
    <property type="component" value="Unassembled WGS sequence"/>
</dbReference>
<proteinExistence type="predicted"/>
<protein>
    <submittedName>
        <fullName evidence="1">12618_t:CDS:1</fullName>
    </submittedName>
</protein>
<keyword evidence="2" id="KW-1185">Reference proteome</keyword>
<evidence type="ECO:0000313" key="1">
    <source>
        <dbReference type="EMBL" id="CAG8713643.1"/>
    </source>
</evidence>
<gene>
    <name evidence="1" type="ORF">SPELUC_LOCUS11971</name>
</gene>
<reference evidence="1" key="1">
    <citation type="submission" date="2021-06" db="EMBL/GenBank/DDBJ databases">
        <authorList>
            <person name="Kallberg Y."/>
            <person name="Tangrot J."/>
            <person name="Rosling A."/>
        </authorList>
    </citation>
    <scope>NUCLEOTIDE SEQUENCE</scope>
    <source>
        <strain evidence="1">28 12/20/2015</strain>
    </source>
</reference>
<dbReference type="EMBL" id="CAJVPW010026817">
    <property type="protein sequence ID" value="CAG8713643.1"/>
    <property type="molecule type" value="Genomic_DNA"/>
</dbReference>
<feature type="non-terminal residue" evidence="1">
    <location>
        <position position="1"/>
    </location>
</feature>